<dbReference type="EMBL" id="JBHUIW010000002">
    <property type="protein sequence ID" value="MFD2181020.1"/>
    <property type="molecule type" value="Genomic_DNA"/>
</dbReference>
<dbReference type="PANTHER" id="PTHR30606">
    <property type="entry name" value="LIPID A BIOSYNTHESIS LAUROYL ACYLTRANSFERASE"/>
    <property type="match status" value="1"/>
</dbReference>
<comment type="caution">
    <text evidence="7">The sequence shown here is derived from an EMBL/GenBank/DDBJ whole genome shotgun (WGS) entry which is preliminary data.</text>
</comment>
<evidence type="ECO:0000256" key="5">
    <source>
        <dbReference type="ARBA" id="ARBA00023136"/>
    </source>
</evidence>
<dbReference type="Pfam" id="PF03279">
    <property type="entry name" value="Lip_A_acyltrans"/>
    <property type="match status" value="1"/>
</dbReference>
<evidence type="ECO:0000256" key="6">
    <source>
        <dbReference type="ARBA" id="ARBA00023315"/>
    </source>
</evidence>
<accession>A0ABW5AG13</accession>
<evidence type="ECO:0000256" key="2">
    <source>
        <dbReference type="ARBA" id="ARBA00022475"/>
    </source>
</evidence>
<dbReference type="RefSeq" id="WP_378476217.1">
    <property type="nucleotide sequence ID" value="NZ_JBHUIW010000002.1"/>
</dbReference>
<dbReference type="InterPro" id="IPR004960">
    <property type="entry name" value="LipA_acyltrans"/>
</dbReference>
<proteinExistence type="predicted"/>
<evidence type="ECO:0000256" key="3">
    <source>
        <dbReference type="ARBA" id="ARBA00022519"/>
    </source>
</evidence>
<dbReference type="NCBIfam" id="NF005120">
    <property type="entry name" value="PRK06553.1"/>
    <property type="match status" value="1"/>
</dbReference>
<dbReference type="Proteomes" id="UP001597314">
    <property type="component" value="Unassembled WGS sequence"/>
</dbReference>
<evidence type="ECO:0000313" key="7">
    <source>
        <dbReference type="EMBL" id="MFD2181020.1"/>
    </source>
</evidence>
<keyword evidence="3" id="KW-0997">Cell inner membrane</keyword>
<evidence type="ECO:0000256" key="1">
    <source>
        <dbReference type="ARBA" id="ARBA00004533"/>
    </source>
</evidence>
<dbReference type="PANTHER" id="PTHR30606:SF9">
    <property type="entry name" value="LIPID A BIOSYNTHESIS LAUROYLTRANSFERASE"/>
    <property type="match status" value="1"/>
</dbReference>
<keyword evidence="2" id="KW-1003">Cell membrane</keyword>
<comment type="subcellular location">
    <subcellularLocation>
        <location evidence="1">Cell inner membrane</location>
    </subcellularLocation>
</comment>
<keyword evidence="8" id="KW-1185">Reference proteome</keyword>
<organism evidence="7 8">
    <name type="scientific">Rhodoplanes azumiensis</name>
    <dbReference type="NCBI Taxonomy" id="1897628"/>
    <lineage>
        <taxon>Bacteria</taxon>
        <taxon>Pseudomonadati</taxon>
        <taxon>Pseudomonadota</taxon>
        <taxon>Alphaproteobacteria</taxon>
        <taxon>Hyphomicrobiales</taxon>
        <taxon>Nitrobacteraceae</taxon>
        <taxon>Rhodoplanes</taxon>
    </lineage>
</organism>
<gene>
    <name evidence="7" type="ORF">ACFSOX_02545</name>
</gene>
<evidence type="ECO:0000256" key="4">
    <source>
        <dbReference type="ARBA" id="ARBA00022679"/>
    </source>
</evidence>
<keyword evidence="6 7" id="KW-0012">Acyltransferase</keyword>
<dbReference type="GO" id="GO:0016746">
    <property type="term" value="F:acyltransferase activity"/>
    <property type="evidence" value="ECO:0007669"/>
    <property type="project" value="UniProtKB-KW"/>
</dbReference>
<keyword evidence="4" id="KW-0808">Transferase</keyword>
<reference evidence="8" key="1">
    <citation type="journal article" date="2019" name="Int. J. Syst. Evol. Microbiol.">
        <title>The Global Catalogue of Microorganisms (GCM) 10K type strain sequencing project: providing services to taxonomists for standard genome sequencing and annotation.</title>
        <authorList>
            <consortium name="The Broad Institute Genomics Platform"/>
            <consortium name="The Broad Institute Genome Sequencing Center for Infectious Disease"/>
            <person name="Wu L."/>
            <person name="Ma J."/>
        </authorList>
    </citation>
    <scope>NUCLEOTIDE SEQUENCE [LARGE SCALE GENOMIC DNA]</scope>
    <source>
        <strain evidence="8">CGMCC 1.6774</strain>
    </source>
</reference>
<protein>
    <submittedName>
        <fullName evidence="7">Lipid A biosynthesis lauroyl acyltransferase</fullName>
    </submittedName>
</protein>
<name>A0ABW5AG13_9BRAD</name>
<dbReference type="CDD" id="cd07984">
    <property type="entry name" value="LPLAT_LABLAT-like"/>
    <property type="match status" value="1"/>
</dbReference>
<keyword evidence="5" id="KW-0472">Membrane</keyword>
<evidence type="ECO:0000313" key="8">
    <source>
        <dbReference type="Proteomes" id="UP001597314"/>
    </source>
</evidence>
<sequence>MTDRTYAYRAHPFTSEKTFRLEPEGLAWDDRGRPGRLAFADVVATKIYQERIPGSAASYWACVLYRRSGAVKLSAAHRTGLLSVEDRSADYLPFVAALSERLAAARPGLPMREHKSLLARVDTGVGRLGVAVLRLVGRLDLRRTAAAAGWLMRRIGPRLKGHRVADEQLAMVFPQMTEAEREKTLAGMWDNFGRLFVEYAHLHRLWDYDWRDPRPGGRIELDAASHAALMRLRETTGPVLFFTGHLANWEIVPLGARTIDRAISVVFRAPRIGPFVAEMVRAREAGGMTVIAAGPDTPLRIRESLRQGRFTGMLVDQHYARGIDVTFFDRTCKVNPMLARFARLFDCPVYGARAIRLPDERFGFELVGPLDLPRDGEGKIDVEGAMQQVTDLIEAWVREHPEQWLWLHRRWR</sequence>